<dbReference type="Proteomes" id="UP000694558">
    <property type="component" value="Chromosome 1"/>
</dbReference>
<dbReference type="OMA" id="ADLKCCY"/>
<feature type="chain" id="PRO_5044581804" evidence="2">
    <location>
        <begin position="19"/>
        <end position="224"/>
    </location>
</feature>
<reference evidence="5" key="2">
    <citation type="submission" date="2020-05" db="EMBL/GenBank/DDBJ databases">
        <authorList>
            <person name="Moser M."/>
        </authorList>
    </citation>
    <scope>NUCLEOTIDE SEQUENCE [LARGE SCALE GENOMIC DNA]</scope>
</reference>
<dbReference type="InterPro" id="IPR036179">
    <property type="entry name" value="Ig-like_dom_sf"/>
</dbReference>
<dbReference type="Gene3D" id="2.60.40.10">
    <property type="entry name" value="Immunoglobulins"/>
    <property type="match status" value="1"/>
</dbReference>
<dbReference type="Pfam" id="PF07686">
    <property type="entry name" value="V-set"/>
    <property type="match status" value="1"/>
</dbReference>
<gene>
    <name evidence="5" type="primary">cd79a</name>
    <name evidence="4" type="ORF">SMAX5B_012133</name>
</gene>
<dbReference type="PROSITE" id="PS50835">
    <property type="entry name" value="IG_LIKE"/>
    <property type="match status" value="1"/>
</dbReference>
<feature type="domain" description="Ig-like" evidence="3">
    <location>
        <begin position="18"/>
        <end position="115"/>
    </location>
</feature>
<protein>
    <submittedName>
        <fullName evidence="5">CD79a molecule, immunoglobulin-associated alpha</fullName>
    </submittedName>
    <submittedName>
        <fullName evidence="4">Putative B-cell antigen receptor complex-associated protein alpha chain</fullName>
    </submittedName>
</protein>
<dbReference type="GO" id="GO:0050853">
    <property type="term" value="P:B cell receptor signaling pathway"/>
    <property type="evidence" value="ECO:0007669"/>
    <property type="project" value="TreeGrafter"/>
</dbReference>
<evidence type="ECO:0000256" key="1">
    <source>
        <dbReference type="ARBA" id="ARBA00023319"/>
    </source>
</evidence>
<dbReference type="GO" id="GO:0019815">
    <property type="term" value="C:B cell receptor complex"/>
    <property type="evidence" value="ECO:0007669"/>
    <property type="project" value="TreeGrafter"/>
</dbReference>
<reference evidence="4 6" key="1">
    <citation type="submission" date="2017-12" db="EMBL/GenBank/DDBJ databases">
        <title>Integrating genomic resources of turbot (Scophthalmus maximus) in depth evaluation of genetic and physical mapping variation across individuals.</title>
        <authorList>
            <person name="Martinez P."/>
        </authorList>
    </citation>
    <scope>NUCLEOTIDE SEQUENCE [LARGE SCALE GENOMIC DNA]</scope>
</reference>
<sequence length="224" mass="25209">MAIAAILVLCSFAVITQSEVTLQADVPYLRVSLSHRAVLECCYNTSGKSVKHTWVKSFKVAKESFGPLAVNFSEHVFEGFKTKSGCSTLTLRSVQLNDTGMYQCWLNSSDIRLFSHGTYLQVFKPLEKTLNLSESTKNKILTAEGVLLLLCVLLPSTTLLCKSKKLHELEKKKARKEEDNIYQGLNLDDCCSTYDKIERSKAHGPYQDVCNTMEDEEEIQLEQP</sequence>
<dbReference type="SUPFAM" id="SSF48726">
    <property type="entry name" value="Immunoglobulin"/>
    <property type="match status" value="1"/>
</dbReference>
<dbReference type="SMART" id="SM00409">
    <property type="entry name" value="IG"/>
    <property type="match status" value="1"/>
</dbReference>
<dbReference type="InterPro" id="IPR003599">
    <property type="entry name" value="Ig_sub"/>
</dbReference>
<evidence type="ECO:0000313" key="6">
    <source>
        <dbReference type="Proteomes" id="UP000246464"/>
    </source>
</evidence>
<dbReference type="AlphaFoldDB" id="A0A2U9AXB5"/>
<dbReference type="Bgee" id="ENSSMAG00000008393">
    <property type="expression patterns" value="Expressed in head kidney and 6 other cell types or tissues"/>
</dbReference>
<evidence type="ECO:0000256" key="2">
    <source>
        <dbReference type="SAM" id="SignalP"/>
    </source>
</evidence>
<reference evidence="5" key="4">
    <citation type="submission" date="2025-05" db="UniProtKB">
        <authorList>
            <consortium name="Ensembl"/>
        </authorList>
    </citation>
    <scope>IDENTIFICATION</scope>
</reference>
<dbReference type="PANTHER" id="PTHR14334:SF1">
    <property type="entry name" value="B-CELL ANTIGEN RECEPTOR COMPLEX-ASSOCIATED PROTEIN ALPHA CHAIN"/>
    <property type="match status" value="1"/>
</dbReference>
<dbReference type="InterPro" id="IPR007110">
    <property type="entry name" value="Ig-like_dom"/>
</dbReference>
<organism evidence="4 6">
    <name type="scientific">Scophthalmus maximus</name>
    <name type="common">Turbot</name>
    <name type="synonym">Psetta maxima</name>
    <dbReference type="NCBI Taxonomy" id="52904"/>
    <lineage>
        <taxon>Eukaryota</taxon>
        <taxon>Metazoa</taxon>
        <taxon>Chordata</taxon>
        <taxon>Craniata</taxon>
        <taxon>Vertebrata</taxon>
        <taxon>Euteleostomi</taxon>
        <taxon>Actinopterygii</taxon>
        <taxon>Neopterygii</taxon>
        <taxon>Teleostei</taxon>
        <taxon>Neoteleostei</taxon>
        <taxon>Acanthomorphata</taxon>
        <taxon>Carangaria</taxon>
        <taxon>Pleuronectiformes</taxon>
        <taxon>Pleuronectoidei</taxon>
        <taxon>Scophthalmidae</taxon>
        <taxon>Scophthalmus</taxon>
    </lineage>
</organism>
<keyword evidence="4" id="KW-0675">Receptor</keyword>
<evidence type="ECO:0000259" key="3">
    <source>
        <dbReference type="PROSITE" id="PS50835"/>
    </source>
</evidence>
<feature type="signal peptide" evidence="2">
    <location>
        <begin position="1"/>
        <end position="18"/>
    </location>
</feature>
<dbReference type="InterPro" id="IPR013783">
    <property type="entry name" value="Ig-like_fold"/>
</dbReference>
<dbReference type="EMBL" id="CP026243">
    <property type="protein sequence ID" value="AWO96319.1"/>
    <property type="molecule type" value="Genomic_DNA"/>
</dbReference>
<name>A0A2U9AXB5_SCOMX</name>
<proteinExistence type="predicted"/>
<dbReference type="GeneTree" id="ENSGT00940000154363"/>
<dbReference type="STRING" id="52904.ENSSMAP00000013653"/>
<dbReference type="PANTHER" id="PTHR14334">
    <property type="entry name" value="B-CELL ANTIGEN RECEPTOR COMPLEX-ASSOCIATED PROTEIN"/>
    <property type="match status" value="1"/>
</dbReference>
<dbReference type="Ensembl" id="ENSSMAT00000013828.2">
    <property type="protein sequence ID" value="ENSSMAP00000013653.1"/>
    <property type="gene ID" value="ENSSMAG00000008393.2"/>
</dbReference>
<reference evidence="5" key="3">
    <citation type="submission" date="2023-05" db="EMBL/GenBank/DDBJ databases">
        <title>High-quality long-read genome of Scophthalmus maximus.</title>
        <authorList>
            <person name="Lien S."/>
            <person name="Martinez P."/>
        </authorList>
    </citation>
    <scope>NUCLEOTIDE SEQUENCE [LARGE SCALE GENOMIC DNA]</scope>
</reference>
<dbReference type="GO" id="GO:0009897">
    <property type="term" value="C:external side of plasma membrane"/>
    <property type="evidence" value="ECO:0007669"/>
    <property type="project" value="TreeGrafter"/>
</dbReference>
<accession>A0A2U9AXB5</accession>
<dbReference type="Proteomes" id="UP000246464">
    <property type="component" value="Chromosome 1"/>
</dbReference>
<keyword evidence="6" id="KW-1185">Reference proteome</keyword>
<dbReference type="GeneID" id="118318145"/>
<dbReference type="GO" id="GO:0030183">
    <property type="term" value="P:B cell differentiation"/>
    <property type="evidence" value="ECO:0007669"/>
    <property type="project" value="TreeGrafter"/>
</dbReference>
<evidence type="ECO:0000313" key="5">
    <source>
        <dbReference type="Ensembl" id="ENSSMAP00000013653.1"/>
    </source>
</evidence>
<keyword evidence="2" id="KW-0732">Signal</keyword>
<dbReference type="InterPro" id="IPR013106">
    <property type="entry name" value="Ig_V-set"/>
</dbReference>
<dbReference type="RefSeq" id="XP_035503531.1">
    <property type="nucleotide sequence ID" value="XM_035647638.2"/>
</dbReference>
<evidence type="ECO:0000313" key="4">
    <source>
        <dbReference type="EMBL" id="AWO96319.1"/>
    </source>
</evidence>
<keyword evidence="1" id="KW-0393">Immunoglobulin domain</keyword>
<dbReference type="CTD" id="973"/>